<keyword evidence="4" id="KW-0378">Hydrolase</keyword>
<name>A0A4S8SHT2_AURPU</name>
<dbReference type="EMBL" id="QZAF01000208">
    <property type="protein sequence ID" value="THV70250.1"/>
    <property type="molecule type" value="Genomic_DNA"/>
</dbReference>
<evidence type="ECO:0000256" key="2">
    <source>
        <dbReference type="SAM" id="MobiDB-lite"/>
    </source>
</evidence>
<dbReference type="GO" id="GO:0035965">
    <property type="term" value="P:cardiolipin acyl-chain remodeling"/>
    <property type="evidence" value="ECO:0007669"/>
    <property type="project" value="TreeGrafter"/>
</dbReference>
<dbReference type="PANTHER" id="PTHR42886:SF29">
    <property type="entry name" value="PUMMELIG, ISOFORM A"/>
    <property type="match status" value="1"/>
</dbReference>
<evidence type="ECO:0000256" key="1">
    <source>
        <dbReference type="ARBA" id="ARBA00038097"/>
    </source>
</evidence>
<dbReference type="PANTHER" id="PTHR42886">
    <property type="entry name" value="RE40534P-RELATED"/>
    <property type="match status" value="1"/>
</dbReference>
<dbReference type="GO" id="GO:0055088">
    <property type="term" value="P:lipid homeostasis"/>
    <property type="evidence" value="ECO:0007669"/>
    <property type="project" value="TreeGrafter"/>
</dbReference>
<organism evidence="4 5">
    <name type="scientific">Aureobasidium pullulans</name>
    <name type="common">Black yeast</name>
    <name type="synonym">Pullularia pullulans</name>
    <dbReference type="NCBI Taxonomy" id="5580"/>
    <lineage>
        <taxon>Eukaryota</taxon>
        <taxon>Fungi</taxon>
        <taxon>Dikarya</taxon>
        <taxon>Ascomycota</taxon>
        <taxon>Pezizomycotina</taxon>
        <taxon>Dothideomycetes</taxon>
        <taxon>Dothideomycetidae</taxon>
        <taxon>Dothideales</taxon>
        <taxon>Saccotheciaceae</taxon>
        <taxon>Aureobasidium</taxon>
    </lineage>
</organism>
<dbReference type="Gene3D" id="3.40.50.1820">
    <property type="entry name" value="alpha/beta hydrolase"/>
    <property type="match status" value="1"/>
</dbReference>
<dbReference type="GO" id="GO:0042171">
    <property type="term" value="F:lysophosphatidic acid acyltransferase activity"/>
    <property type="evidence" value="ECO:0007669"/>
    <property type="project" value="TreeGrafter"/>
</dbReference>
<feature type="region of interest" description="Disordered" evidence="2">
    <location>
        <begin position="363"/>
        <end position="383"/>
    </location>
</feature>
<accession>A0A4S8SHT2</accession>
<comment type="similarity">
    <text evidence="1">Belongs to the peptidase S33 family. ABHD4/ABHD5 subfamily.</text>
</comment>
<protein>
    <submittedName>
        <fullName evidence="4">Alpha/beta-hydrolase</fullName>
    </submittedName>
</protein>
<reference evidence="4 5" key="1">
    <citation type="submission" date="2018-10" db="EMBL/GenBank/DDBJ databases">
        <title>Fifty Aureobasidium pullulans genomes reveal a recombining polyextremotolerant generalist.</title>
        <authorList>
            <person name="Gostincar C."/>
            <person name="Turk M."/>
            <person name="Zajc J."/>
            <person name="Gunde-Cimerman N."/>
        </authorList>
    </citation>
    <scope>NUCLEOTIDE SEQUENCE [LARGE SCALE GENOMIC DNA]</scope>
    <source>
        <strain evidence="4 5">EXF-11900</strain>
    </source>
</reference>
<feature type="domain" description="AB hydrolase-1" evidence="3">
    <location>
        <begin position="110"/>
        <end position="227"/>
    </location>
</feature>
<dbReference type="InterPro" id="IPR029058">
    <property type="entry name" value="AB_hydrolase_fold"/>
</dbReference>
<evidence type="ECO:0000313" key="5">
    <source>
        <dbReference type="Proteomes" id="UP000304951"/>
    </source>
</evidence>
<evidence type="ECO:0000313" key="4">
    <source>
        <dbReference type="EMBL" id="THV70250.1"/>
    </source>
</evidence>
<dbReference type="AlphaFoldDB" id="A0A4S8SHT2"/>
<feature type="region of interest" description="Disordered" evidence="2">
    <location>
        <begin position="48"/>
        <end position="67"/>
    </location>
</feature>
<dbReference type="GO" id="GO:0004623">
    <property type="term" value="F:phospholipase A2 activity"/>
    <property type="evidence" value="ECO:0007669"/>
    <property type="project" value="TreeGrafter"/>
</dbReference>
<comment type="caution">
    <text evidence="4">The sequence shown here is derived from an EMBL/GenBank/DDBJ whole genome shotgun (WGS) entry which is preliminary data.</text>
</comment>
<evidence type="ECO:0000259" key="3">
    <source>
        <dbReference type="Pfam" id="PF00561"/>
    </source>
</evidence>
<gene>
    <name evidence="4" type="ORF">D6D28_05289</name>
</gene>
<dbReference type="Pfam" id="PF00561">
    <property type="entry name" value="Abhydrolase_1"/>
    <property type="match status" value="1"/>
</dbReference>
<dbReference type="InterPro" id="IPR000073">
    <property type="entry name" value="AB_hydrolase_1"/>
</dbReference>
<dbReference type="GO" id="GO:0005743">
    <property type="term" value="C:mitochondrial inner membrane"/>
    <property type="evidence" value="ECO:0007669"/>
    <property type="project" value="TreeGrafter"/>
</dbReference>
<proteinExistence type="inferred from homology"/>
<sequence>MAVSVETKPTGFSLSYKQGFYQWWNDVSSAQAEHRLLQLIPAVAPPKAASTSQSANDSNPQRDNKVSTVADSFGNRKWQTAFVPLSGAQKERFINEFSIEHAEQDTKHNLVMLHGYGAGLGLFYKNFEPLSRSKNWRLYALDLLGMGRSGRPDFDIQAKTSNARIAEVESWFIDALEQWRIERGIEKMTLLGHSFGAYMAVCYALKYPGRLEKLILASPVGIPEDKCAWSSSTSMPASTVQNEILQTQHEATGQTQNAAPGRPPIRVLPRLVASLWAGNFSPFGFVRAAGPFGPSLVSTWTSRRFSALSTIEAKALHDYCYSLFRLRGSGDYALTYILAPGAYARSPLIRRIEGVGRQYLKGKPDAVDTDDHNRNDKTVHQGPKETGIPIVFMYGDRDWMDKQGGPDSEMKINAAKQKALETATEEEKRQENGSAKTFIIPNAGHHLYLDNFKEFNRIVQEEMTDVETRQGSLVETSA</sequence>
<dbReference type="Proteomes" id="UP000304951">
    <property type="component" value="Unassembled WGS sequence"/>
</dbReference>
<dbReference type="SUPFAM" id="SSF53474">
    <property type="entry name" value="alpha/beta-Hydrolases"/>
    <property type="match status" value="1"/>
</dbReference>
<dbReference type="GO" id="GO:0006654">
    <property type="term" value="P:phosphatidic acid biosynthetic process"/>
    <property type="evidence" value="ECO:0007669"/>
    <property type="project" value="TreeGrafter"/>
</dbReference>
<feature type="compositionally biased region" description="Polar residues" evidence="2">
    <location>
        <begin position="49"/>
        <end position="59"/>
    </location>
</feature>